<dbReference type="STRING" id="3750.A0A498KG51"/>
<dbReference type="Gene3D" id="3.30.160.60">
    <property type="entry name" value="Classic Zinc Finger"/>
    <property type="match status" value="1"/>
</dbReference>
<evidence type="ECO:0000256" key="4">
    <source>
        <dbReference type="ARBA" id="ARBA00022741"/>
    </source>
</evidence>
<dbReference type="GO" id="GO:0052381">
    <property type="term" value="F:tRNA dimethylallyltransferase activity"/>
    <property type="evidence" value="ECO:0007669"/>
    <property type="project" value="InterPro"/>
</dbReference>
<keyword evidence="8" id="KW-1185">Reference proteome</keyword>
<gene>
    <name evidence="7" type="ORF">DVH24_039009</name>
</gene>
<keyword evidence="4" id="KW-0547">Nucleotide-binding</keyword>
<dbReference type="GO" id="GO:0005524">
    <property type="term" value="F:ATP binding"/>
    <property type="evidence" value="ECO:0007669"/>
    <property type="project" value="UniProtKB-KW"/>
</dbReference>
<dbReference type="Pfam" id="PF01715">
    <property type="entry name" value="IPPT"/>
    <property type="match status" value="2"/>
</dbReference>
<evidence type="ECO:0000256" key="5">
    <source>
        <dbReference type="ARBA" id="ARBA00022840"/>
    </source>
</evidence>
<comment type="caution">
    <text evidence="7">The sequence shown here is derived from an EMBL/GenBank/DDBJ whole genome shotgun (WGS) entry which is preliminary data.</text>
</comment>
<dbReference type="FunFam" id="3.30.160.60:FF:002405">
    <property type="entry name" value="tRNA dimethylallyltransferase"/>
    <property type="match status" value="1"/>
</dbReference>
<evidence type="ECO:0000256" key="3">
    <source>
        <dbReference type="ARBA" id="ARBA00022712"/>
    </source>
</evidence>
<dbReference type="SUPFAM" id="SSF57667">
    <property type="entry name" value="beta-beta-alpha zinc fingers"/>
    <property type="match status" value="1"/>
</dbReference>
<dbReference type="SUPFAM" id="SSF52540">
    <property type="entry name" value="P-loop containing nucleoside triphosphate hydrolases"/>
    <property type="match status" value="1"/>
</dbReference>
<dbReference type="GO" id="GO:0009691">
    <property type="term" value="P:cytokinin biosynthetic process"/>
    <property type="evidence" value="ECO:0007669"/>
    <property type="project" value="UniProtKB-KW"/>
</dbReference>
<feature type="region of interest" description="Disordered" evidence="6">
    <location>
        <begin position="1"/>
        <end position="22"/>
    </location>
</feature>
<dbReference type="GO" id="GO:0005739">
    <property type="term" value="C:mitochondrion"/>
    <property type="evidence" value="ECO:0007669"/>
    <property type="project" value="TreeGrafter"/>
</dbReference>
<keyword evidence="5" id="KW-0067">ATP-binding</keyword>
<dbReference type="InterPro" id="IPR036236">
    <property type="entry name" value="Znf_C2H2_sf"/>
</dbReference>
<dbReference type="Gene3D" id="3.40.50.300">
    <property type="entry name" value="P-loop containing nucleotide triphosphate hydrolases"/>
    <property type="match status" value="1"/>
</dbReference>
<dbReference type="PANTHER" id="PTHR11088">
    <property type="entry name" value="TRNA DIMETHYLALLYLTRANSFERASE"/>
    <property type="match status" value="1"/>
</dbReference>
<comment type="similarity">
    <text evidence="1">Belongs to the IPP transferase family.</text>
</comment>
<protein>
    <submittedName>
        <fullName evidence="7">Uncharacterized protein</fullName>
    </submittedName>
</protein>
<dbReference type="InterPro" id="IPR039657">
    <property type="entry name" value="Dimethylallyltransferase"/>
</dbReference>
<feature type="compositionally biased region" description="Polar residues" evidence="6">
    <location>
        <begin position="544"/>
        <end position="558"/>
    </location>
</feature>
<evidence type="ECO:0000313" key="7">
    <source>
        <dbReference type="EMBL" id="RXI04735.1"/>
    </source>
</evidence>
<name>A0A498KG51_MALDO</name>
<keyword evidence="2" id="KW-0808">Transferase</keyword>
<evidence type="ECO:0000256" key="1">
    <source>
        <dbReference type="ARBA" id="ARBA00005842"/>
    </source>
</evidence>
<accession>A0A498KG51</accession>
<sequence>MESSDAAIETQRPQNHEPIEEKPKVVVIMGPTGSGKSKLAIDLASHFPVEVINADSMQVYSGLDVLTNKVPLHEQKGVAHHLLGTVSPNVEFTAKEFRDSAIPVSKSNSGFCIYGDFCCCFMHLINDILSRNCLPVIVGGTNYYIQTQEVYSGIQELKIDTTQRKLRPCLVHRDFDDDATVKAMHKVFRAGHVFDFELVLHRYLLALVSPFLLDETVEDIDECCLGDYPGDGQPQAELVIEVDNSSYDYDYLKAIDPVAANRIHPKNHRKISQYLSLYAHHGVLPSQLLQGNAAKNWGRVDNFRYNCRFICVDASLPVLDQYVDQRVDCMIDAGLLNEVYEIFNPNADYTRGLRQAIGVREFENFLRAYIVESSDEGNHLIDKSTSLKSVDLADKKLMENMREILKSFSDSQPKIVLKEAIDKTKMNTRRLVRRQKRRINRLKTLFGWNIHLLDATESISCKADNTWATEVVGPAVEMIRSFLNQDSSLVPDSDTPDTTGVNTMQRDLWTQYTCKACGDKILRGAHEWEQHRQGRVHRKRVSQLKKSQGFLSPEQHQLPQHIDCS</sequence>
<dbReference type="EMBL" id="RDQH01000329">
    <property type="protein sequence ID" value="RXI04735.1"/>
    <property type="molecule type" value="Genomic_DNA"/>
</dbReference>
<dbReference type="HAMAP" id="MF_00185">
    <property type="entry name" value="IPP_trans"/>
    <property type="match status" value="1"/>
</dbReference>
<dbReference type="InterPro" id="IPR027417">
    <property type="entry name" value="P-loop_NTPase"/>
</dbReference>
<evidence type="ECO:0000256" key="6">
    <source>
        <dbReference type="SAM" id="MobiDB-lite"/>
    </source>
</evidence>
<dbReference type="GO" id="GO:0006400">
    <property type="term" value="P:tRNA modification"/>
    <property type="evidence" value="ECO:0007669"/>
    <property type="project" value="TreeGrafter"/>
</dbReference>
<organism evidence="7 8">
    <name type="scientific">Malus domestica</name>
    <name type="common">Apple</name>
    <name type="synonym">Pyrus malus</name>
    <dbReference type="NCBI Taxonomy" id="3750"/>
    <lineage>
        <taxon>Eukaryota</taxon>
        <taxon>Viridiplantae</taxon>
        <taxon>Streptophyta</taxon>
        <taxon>Embryophyta</taxon>
        <taxon>Tracheophyta</taxon>
        <taxon>Spermatophyta</taxon>
        <taxon>Magnoliopsida</taxon>
        <taxon>eudicotyledons</taxon>
        <taxon>Gunneridae</taxon>
        <taxon>Pentapetalae</taxon>
        <taxon>rosids</taxon>
        <taxon>fabids</taxon>
        <taxon>Rosales</taxon>
        <taxon>Rosaceae</taxon>
        <taxon>Amygdaloideae</taxon>
        <taxon>Maleae</taxon>
        <taxon>Malus</taxon>
    </lineage>
</organism>
<evidence type="ECO:0000313" key="8">
    <source>
        <dbReference type="Proteomes" id="UP000290289"/>
    </source>
</evidence>
<proteinExistence type="inferred from homology"/>
<feature type="region of interest" description="Disordered" evidence="6">
    <location>
        <begin position="544"/>
        <end position="565"/>
    </location>
</feature>
<reference evidence="7 8" key="1">
    <citation type="submission" date="2018-10" db="EMBL/GenBank/DDBJ databases">
        <title>A high-quality apple genome assembly.</title>
        <authorList>
            <person name="Hu J."/>
        </authorList>
    </citation>
    <scope>NUCLEOTIDE SEQUENCE [LARGE SCALE GENOMIC DNA]</scope>
    <source>
        <strain evidence="8">cv. HFTH1</strain>
        <tissue evidence="7">Young leaf</tissue>
    </source>
</reference>
<dbReference type="PANTHER" id="PTHR11088:SF82">
    <property type="entry name" value="TRNA DIMETHYLALLYLTRANSFERASE 2"/>
    <property type="match status" value="1"/>
</dbReference>
<evidence type="ECO:0000256" key="2">
    <source>
        <dbReference type="ARBA" id="ARBA00022679"/>
    </source>
</evidence>
<dbReference type="Proteomes" id="UP000290289">
    <property type="component" value="Chromosome 3"/>
</dbReference>
<dbReference type="AlphaFoldDB" id="A0A498KG51"/>
<keyword evidence="3" id="KW-0203">Cytokinin biosynthesis</keyword>
<dbReference type="Gene3D" id="1.10.20.140">
    <property type="match status" value="1"/>
</dbReference>
<dbReference type="InterPro" id="IPR018022">
    <property type="entry name" value="IPT"/>
</dbReference>